<evidence type="ECO:0000313" key="5">
    <source>
        <dbReference type="Proteomes" id="UP000283619"/>
    </source>
</evidence>
<dbReference type="RefSeq" id="WP_123594484.1">
    <property type="nucleotide sequence ID" value="NZ_MOBZ01000015.1"/>
</dbReference>
<reference evidence="4 5" key="1">
    <citation type="submission" date="2016-10" db="EMBL/GenBank/DDBJ databases">
        <title>Comparative genome analysis of multiple Pseudomonas spp. focuses on biocontrol and plant growth promoting traits.</title>
        <authorList>
            <person name="Tao X.-Y."/>
            <person name="Taylor C.G."/>
        </authorList>
    </citation>
    <scope>NUCLEOTIDE SEQUENCE [LARGE SCALE GENOMIC DNA]</scope>
    <source>
        <strain evidence="4 5">36G2</strain>
    </source>
</reference>
<dbReference type="InterPro" id="IPR011010">
    <property type="entry name" value="DNA_brk_join_enz"/>
</dbReference>
<sequence length="326" mass="36315">MARVGKRAGRNFGFGRQLSYAGPQALKDLFGDGHFATVKAHSDRWQAFVRWCRSEEGSRLNDARQIDREILMRYAAHMREQVDQGNVGIATAQNRLSSVNRTMAALRGDQYVKIPSPSKALGRQRSSVRIEAPQGQDRVQVRLIADALSERQQSRVSAIVVLARETGMRLREAILADLPRLQREAQGLGKINIQDGTKGGRSGASAPRWITVTDQVGAALKRATEISPAGSRNLLAPDESYRDFMQSVVRPARNLLHEHGLKGFHELRAAYACERYEQLTGLSAPVNGGFGHREHRELDQRARQQISHELGHNRIDVVSAYIGGRR</sequence>
<dbReference type="InterPro" id="IPR024456">
    <property type="entry name" value="Integrase_catalytic_putative"/>
</dbReference>
<name>A0A423P2Z1_PSEFL</name>
<proteinExistence type="predicted"/>
<keyword evidence="2" id="KW-0233">DNA recombination</keyword>
<evidence type="ECO:0000256" key="2">
    <source>
        <dbReference type="ARBA" id="ARBA00023172"/>
    </source>
</evidence>
<dbReference type="Proteomes" id="UP000283619">
    <property type="component" value="Unassembled WGS sequence"/>
</dbReference>
<evidence type="ECO:0000313" key="4">
    <source>
        <dbReference type="EMBL" id="ROO06853.1"/>
    </source>
</evidence>
<dbReference type="GO" id="GO:0006310">
    <property type="term" value="P:DNA recombination"/>
    <property type="evidence" value="ECO:0007669"/>
    <property type="project" value="UniProtKB-KW"/>
</dbReference>
<dbReference type="Gene3D" id="1.10.150.130">
    <property type="match status" value="1"/>
</dbReference>
<dbReference type="GO" id="GO:0015074">
    <property type="term" value="P:DNA integration"/>
    <property type="evidence" value="ECO:0007669"/>
    <property type="project" value="InterPro"/>
</dbReference>
<protein>
    <submittedName>
        <fullName evidence="4">Integrase</fullName>
    </submittedName>
</protein>
<accession>A0A423P2Z1</accession>
<organism evidence="4 5">
    <name type="scientific">Pseudomonas fluorescens</name>
    <dbReference type="NCBI Taxonomy" id="294"/>
    <lineage>
        <taxon>Bacteria</taxon>
        <taxon>Pseudomonadati</taxon>
        <taxon>Pseudomonadota</taxon>
        <taxon>Gammaproteobacteria</taxon>
        <taxon>Pseudomonadales</taxon>
        <taxon>Pseudomonadaceae</taxon>
        <taxon>Pseudomonas</taxon>
    </lineage>
</organism>
<evidence type="ECO:0000259" key="3">
    <source>
        <dbReference type="Pfam" id="PF12835"/>
    </source>
</evidence>
<keyword evidence="1" id="KW-0238">DNA-binding</keyword>
<dbReference type="EMBL" id="MOBZ01000015">
    <property type="protein sequence ID" value="ROO06853.1"/>
    <property type="molecule type" value="Genomic_DNA"/>
</dbReference>
<dbReference type="Gene3D" id="1.10.443.10">
    <property type="entry name" value="Intergrase catalytic core"/>
    <property type="match status" value="1"/>
</dbReference>
<dbReference type="Pfam" id="PF12835">
    <property type="entry name" value="Integrase_1"/>
    <property type="match status" value="1"/>
</dbReference>
<feature type="domain" description="Integrase catalytic" evidence="3">
    <location>
        <begin position="149"/>
        <end position="274"/>
    </location>
</feature>
<gene>
    <name evidence="4" type="ORF">BK673_18260</name>
</gene>
<dbReference type="AlphaFoldDB" id="A0A423P2Z1"/>
<dbReference type="InterPro" id="IPR013762">
    <property type="entry name" value="Integrase-like_cat_sf"/>
</dbReference>
<comment type="caution">
    <text evidence="4">The sequence shown here is derived from an EMBL/GenBank/DDBJ whole genome shotgun (WGS) entry which is preliminary data.</text>
</comment>
<dbReference type="SUPFAM" id="SSF56349">
    <property type="entry name" value="DNA breaking-rejoining enzymes"/>
    <property type="match status" value="1"/>
</dbReference>
<dbReference type="InterPro" id="IPR010998">
    <property type="entry name" value="Integrase_recombinase_N"/>
</dbReference>
<evidence type="ECO:0000256" key="1">
    <source>
        <dbReference type="ARBA" id="ARBA00023125"/>
    </source>
</evidence>
<dbReference type="GO" id="GO:0003677">
    <property type="term" value="F:DNA binding"/>
    <property type="evidence" value="ECO:0007669"/>
    <property type="project" value="UniProtKB-KW"/>
</dbReference>